<dbReference type="Pfam" id="PF02903">
    <property type="entry name" value="Alpha-amylase_N"/>
    <property type="match status" value="1"/>
</dbReference>
<feature type="domain" description="Glycosyl hydrolase family 13 catalytic" evidence="3">
    <location>
        <begin position="138"/>
        <end position="496"/>
    </location>
</feature>
<dbReference type="PANTHER" id="PTHR10357:SF210">
    <property type="entry name" value="MALTODEXTRIN GLUCOSIDASE"/>
    <property type="match status" value="1"/>
</dbReference>
<comment type="caution">
    <text evidence="4">The sequence shown here is derived from an EMBL/GenBank/DDBJ whole genome shotgun (WGS) entry which is preliminary data.</text>
</comment>
<evidence type="ECO:0000256" key="1">
    <source>
        <dbReference type="ARBA" id="ARBA00022801"/>
    </source>
</evidence>
<accession>A0ABT9YLS2</accession>
<dbReference type="InterPro" id="IPR006047">
    <property type="entry name" value="GH13_cat_dom"/>
</dbReference>
<dbReference type="CDD" id="cd02857">
    <property type="entry name" value="E_set_CDase_PDE_N"/>
    <property type="match status" value="1"/>
</dbReference>
<evidence type="ECO:0000259" key="3">
    <source>
        <dbReference type="SMART" id="SM00642"/>
    </source>
</evidence>
<dbReference type="InterPro" id="IPR045857">
    <property type="entry name" value="O16G_dom_2"/>
</dbReference>
<dbReference type="InterPro" id="IPR013780">
    <property type="entry name" value="Glyco_hydro_b"/>
</dbReference>
<dbReference type="Gene3D" id="3.20.20.80">
    <property type="entry name" value="Glycosidases"/>
    <property type="match status" value="1"/>
</dbReference>
<keyword evidence="1 4" id="KW-0378">Hydrolase</keyword>
<keyword evidence="5" id="KW-1185">Reference proteome</keyword>
<dbReference type="SMART" id="SM00642">
    <property type="entry name" value="Aamy"/>
    <property type="match status" value="1"/>
</dbReference>
<proteinExistence type="predicted"/>
<dbReference type="Pfam" id="PF00128">
    <property type="entry name" value="Alpha-amylase"/>
    <property type="match status" value="1"/>
</dbReference>
<dbReference type="Gene3D" id="3.90.400.10">
    <property type="entry name" value="Oligo-1,6-glucosidase, Domain 2"/>
    <property type="match status" value="1"/>
</dbReference>
<dbReference type="SUPFAM" id="SSF51445">
    <property type="entry name" value="(Trans)glycosidases"/>
    <property type="match status" value="1"/>
</dbReference>
<dbReference type="CDD" id="cd11338">
    <property type="entry name" value="AmyAc_CMD"/>
    <property type="match status" value="1"/>
</dbReference>
<protein>
    <submittedName>
        <fullName evidence="4">Cyclomaltodextrinase</fullName>
        <ecNumber evidence="4">3.2.1.54</ecNumber>
    </submittedName>
</protein>
<dbReference type="SUPFAM" id="SSF51011">
    <property type="entry name" value="Glycosyl hydrolase domain"/>
    <property type="match status" value="1"/>
</dbReference>
<dbReference type="InterPro" id="IPR013783">
    <property type="entry name" value="Ig-like_fold"/>
</dbReference>
<dbReference type="InterPro" id="IPR017853">
    <property type="entry name" value="GH"/>
</dbReference>
<name>A0ABT9YLS2_9BACI</name>
<evidence type="ECO:0000313" key="5">
    <source>
        <dbReference type="Proteomes" id="UP001225034"/>
    </source>
</evidence>
<evidence type="ECO:0000256" key="2">
    <source>
        <dbReference type="ARBA" id="ARBA00023295"/>
    </source>
</evidence>
<dbReference type="Proteomes" id="UP001225034">
    <property type="component" value="Unassembled WGS sequence"/>
</dbReference>
<dbReference type="GO" id="GO:0047798">
    <property type="term" value="F:cyclomaltodextrinase activity"/>
    <property type="evidence" value="ECO:0007669"/>
    <property type="project" value="UniProtKB-EC"/>
</dbReference>
<reference evidence="4 5" key="1">
    <citation type="submission" date="2023-07" db="EMBL/GenBank/DDBJ databases">
        <title>Genomic Encyclopedia of Type Strains, Phase IV (KMG-IV): sequencing the most valuable type-strain genomes for metagenomic binning, comparative biology and taxonomic classification.</title>
        <authorList>
            <person name="Goeker M."/>
        </authorList>
    </citation>
    <scope>NUCLEOTIDE SEQUENCE [LARGE SCALE GENOMIC DNA]</scope>
    <source>
        <strain evidence="4 5">DSM 19154</strain>
    </source>
</reference>
<dbReference type="Gene3D" id="2.60.40.10">
    <property type="entry name" value="Immunoglobulins"/>
    <property type="match status" value="1"/>
</dbReference>
<evidence type="ECO:0000313" key="4">
    <source>
        <dbReference type="EMBL" id="MDQ0208822.1"/>
    </source>
</evidence>
<dbReference type="EC" id="3.2.1.54" evidence="4"/>
<dbReference type="RefSeq" id="WP_306985188.1">
    <property type="nucleotide sequence ID" value="NZ_JAUSUA010000006.1"/>
</dbReference>
<keyword evidence="2 4" id="KW-0326">Glycosidase</keyword>
<sequence length="584" mass="67960">MIFSAVSHLQTPAELYSINKESVCVRIKTAKNDVLQVTIIHGDPYVWEQDSWQSSEKSMSLAGSDDLHDYWTVTLQLPHSRLRYGFILTSTDESVVYTERGFYQEKPKHVSPYFCLPYLHENEIFSPPSWVKDTVWYQIFPERFSNGDPSINPDNVLPWGSEEPQVDSFFGGDLQGVINHLDHLSDLGINGIYFTPIFKAFSNHKYDTIDYMQIDPQFGDEQTLIKLVQECHKRGIRVMLDAVFNHSGYYFEPFQDVLKNGEDSRYRDWFHPHAYPLDPHAQKPNYETFAFVGMMPKLNTANPEVKDYLLQVARYWIETFDIDGWRLDVANEVDHDFWRDFRRTVKETKEDVYILGEIWHQSTPWLVGDQFDAVMNYPLTDAIQDFVLREETVESFTQSITRHLFSYPQPVNQVQFNLLDSHDTARVLTESNGNKNHVMLQYLMLFSFPGSPCIYYGDEIGMAGDNDPGCRACMIWDQNKQDTELFTFVKDLIQWRKELPTMGTYETIQFHESGVDDVLLYSTYSNDEVLLIAINRSQTAQSIVLPESFMDYTLIDHISGETLDKQTALEISKEHFRLVKKHLS</sequence>
<gene>
    <name evidence="4" type="ORF">J2S05_003634</name>
</gene>
<dbReference type="Gene3D" id="2.60.40.1180">
    <property type="entry name" value="Golgi alpha-mannosidase II"/>
    <property type="match status" value="1"/>
</dbReference>
<dbReference type="EMBL" id="JAUSUA010000006">
    <property type="protein sequence ID" value="MDQ0208822.1"/>
    <property type="molecule type" value="Genomic_DNA"/>
</dbReference>
<dbReference type="InterPro" id="IPR004185">
    <property type="entry name" value="Glyco_hydro_13_lg-like_dom"/>
</dbReference>
<organism evidence="4 5">
    <name type="scientific">Alkalicoccobacillus murimartini</name>
    <dbReference type="NCBI Taxonomy" id="171685"/>
    <lineage>
        <taxon>Bacteria</taxon>
        <taxon>Bacillati</taxon>
        <taxon>Bacillota</taxon>
        <taxon>Bacilli</taxon>
        <taxon>Bacillales</taxon>
        <taxon>Bacillaceae</taxon>
        <taxon>Alkalicoccobacillus</taxon>
    </lineage>
</organism>
<dbReference type="PANTHER" id="PTHR10357">
    <property type="entry name" value="ALPHA-AMYLASE FAMILY MEMBER"/>
    <property type="match status" value="1"/>
</dbReference>